<evidence type="ECO:0000256" key="6">
    <source>
        <dbReference type="ARBA" id="ARBA00022918"/>
    </source>
</evidence>
<evidence type="ECO:0000259" key="10">
    <source>
        <dbReference type="Pfam" id="PF17917"/>
    </source>
</evidence>
<keyword evidence="3" id="KW-0540">Nuclease</keyword>
<accession>A0ABQ4ZQR1</accession>
<keyword evidence="7" id="KW-0511">Multifunctional enzyme</keyword>
<keyword evidence="4" id="KW-0255">Endonuclease</keyword>
<evidence type="ECO:0000256" key="1">
    <source>
        <dbReference type="ARBA" id="ARBA00022679"/>
    </source>
</evidence>
<dbReference type="InterPro" id="IPR043502">
    <property type="entry name" value="DNA/RNA_pol_sf"/>
</dbReference>
<dbReference type="InterPro" id="IPR041373">
    <property type="entry name" value="RT_RNaseH"/>
</dbReference>
<keyword evidence="6 13" id="KW-0695">RNA-directed DNA polymerase</keyword>
<evidence type="ECO:0000256" key="8">
    <source>
        <dbReference type="SAM" id="MobiDB-lite"/>
    </source>
</evidence>
<dbReference type="SUPFAM" id="SSF56672">
    <property type="entry name" value="DNA/RNA polymerases"/>
    <property type="match status" value="1"/>
</dbReference>
<dbReference type="Gene3D" id="3.10.10.10">
    <property type="entry name" value="HIV Type 1 Reverse Transcriptase, subunit A, domain 1"/>
    <property type="match status" value="1"/>
</dbReference>
<evidence type="ECO:0000313" key="14">
    <source>
        <dbReference type="Proteomes" id="UP001151760"/>
    </source>
</evidence>
<dbReference type="InterPro" id="IPR000477">
    <property type="entry name" value="RT_dom"/>
</dbReference>
<evidence type="ECO:0000259" key="11">
    <source>
        <dbReference type="Pfam" id="PF17919"/>
    </source>
</evidence>
<feature type="domain" description="Reverse transcriptase" evidence="9">
    <location>
        <begin position="74"/>
        <end position="160"/>
    </location>
</feature>
<dbReference type="EMBL" id="BQNB010011595">
    <property type="protein sequence ID" value="GJS92625.1"/>
    <property type="molecule type" value="Genomic_DNA"/>
</dbReference>
<evidence type="ECO:0000256" key="2">
    <source>
        <dbReference type="ARBA" id="ARBA00022695"/>
    </source>
</evidence>
<dbReference type="CDD" id="cd01647">
    <property type="entry name" value="RT_LTR"/>
    <property type="match status" value="1"/>
</dbReference>
<evidence type="ECO:0000259" key="9">
    <source>
        <dbReference type="Pfam" id="PF00078"/>
    </source>
</evidence>
<dbReference type="GO" id="GO:0003964">
    <property type="term" value="F:RNA-directed DNA polymerase activity"/>
    <property type="evidence" value="ECO:0007669"/>
    <property type="project" value="UniProtKB-KW"/>
</dbReference>
<dbReference type="Gene3D" id="3.30.420.10">
    <property type="entry name" value="Ribonuclease H-like superfamily/Ribonuclease H"/>
    <property type="match status" value="1"/>
</dbReference>
<reference evidence="13" key="1">
    <citation type="journal article" date="2022" name="Int. J. Mol. Sci.">
        <title>Draft Genome of Tanacetum Coccineum: Genomic Comparison of Closely Related Tanacetum-Family Plants.</title>
        <authorList>
            <person name="Yamashiro T."/>
            <person name="Shiraishi A."/>
            <person name="Nakayama K."/>
            <person name="Satake H."/>
        </authorList>
    </citation>
    <scope>NUCLEOTIDE SEQUENCE</scope>
</reference>
<feature type="domain" description="Reverse transcriptase RNase H-like" evidence="10">
    <location>
        <begin position="205"/>
        <end position="254"/>
    </location>
</feature>
<keyword evidence="1" id="KW-0808">Transferase</keyword>
<dbReference type="InterPro" id="IPR012337">
    <property type="entry name" value="RNaseH-like_sf"/>
</dbReference>
<name>A0ABQ4ZQR1_9ASTR</name>
<dbReference type="InterPro" id="IPR050951">
    <property type="entry name" value="Retrovirus_Pol_polyprotein"/>
</dbReference>
<dbReference type="Gene3D" id="1.10.340.70">
    <property type="match status" value="1"/>
</dbReference>
<dbReference type="SUPFAM" id="SSF53098">
    <property type="entry name" value="Ribonuclease H-like"/>
    <property type="match status" value="1"/>
</dbReference>
<evidence type="ECO:0000256" key="7">
    <source>
        <dbReference type="ARBA" id="ARBA00023268"/>
    </source>
</evidence>
<reference evidence="13" key="2">
    <citation type="submission" date="2022-01" db="EMBL/GenBank/DDBJ databases">
        <authorList>
            <person name="Yamashiro T."/>
            <person name="Shiraishi A."/>
            <person name="Satake H."/>
            <person name="Nakayama K."/>
        </authorList>
    </citation>
    <scope>NUCLEOTIDE SEQUENCE</scope>
</reference>
<keyword evidence="14" id="KW-1185">Reference proteome</keyword>
<dbReference type="InterPro" id="IPR036397">
    <property type="entry name" value="RNaseH_sf"/>
</dbReference>
<proteinExistence type="predicted"/>
<dbReference type="InterPro" id="IPR041588">
    <property type="entry name" value="Integrase_H2C2"/>
</dbReference>
<dbReference type="PANTHER" id="PTHR37984:SF5">
    <property type="entry name" value="PROTEIN NYNRIN-LIKE"/>
    <property type="match status" value="1"/>
</dbReference>
<protein>
    <submittedName>
        <fullName evidence="13">Reverse transcriptase domain-containing protein</fullName>
    </submittedName>
</protein>
<dbReference type="Pfam" id="PF17919">
    <property type="entry name" value="RT_RNaseH_2"/>
    <property type="match status" value="1"/>
</dbReference>
<dbReference type="Proteomes" id="UP001151760">
    <property type="component" value="Unassembled WGS sequence"/>
</dbReference>
<feature type="region of interest" description="Disordered" evidence="8">
    <location>
        <begin position="601"/>
        <end position="624"/>
    </location>
</feature>
<evidence type="ECO:0000313" key="13">
    <source>
        <dbReference type="EMBL" id="GJS92625.1"/>
    </source>
</evidence>
<keyword evidence="2" id="KW-0548">Nucleotidyltransferase</keyword>
<dbReference type="CDD" id="cd09274">
    <property type="entry name" value="RNase_HI_RT_Ty3"/>
    <property type="match status" value="1"/>
</dbReference>
<comment type="caution">
    <text evidence="13">The sequence shown here is derived from an EMBL/GenBank/DDBJ whole genome shotgun (WGS) entry which is preliminary data.</text>
</comment>
<evidence type="ECO:0000259" key="12">
    <source>
        <dbReference type="Pfam" id="PF17921"/>
    </source>
</evidence>
<feature type="compositionally biased region" description="Low complexity" evidence="8">
    <location>
        <begin position="701"/>
        <end position="730"/>
    </location>
</feature>
<dbReference type="InterPro" id="IPR041577">
    <property type="entry name" value="RT_RNaseH_2"/>
</dbReference>
<feature type="domain" description="Integrase zinc-binding" evidence="12">
    <location>
        <begin position="344"/>
        <end position="387"/>
    </location>
</feature>
<sequence length="730" mass="84179">MKVDELKLENILVIRKSLAYFQKIYQVYPPFRKLEFCIDLIPEAMPIAKSPYRLAPTEMQELSNQPKELQYKNYLELNKLTIKNCYPLPRIDDLFNQLKGSWYFSKIDLHFGYHQLRVREEYIPKTTLRMRYGHFEFTVMPFGLTNSLAVFMDLMNRKDKKFEWGDEQENAFQILKDMLCDAPILTLPEGPDDFIVYCDASNQGAVVFALKIWRHYLYRTKSVIYIDHKSLQHIFEQKELNIPQRQWIELFSDYDCEIRYHPSKANVVANALSRKEWMKPRRVRAISLAIHSSIKARILEAHSKASKDVNTLEKMLQGLDKQFERKDDGGLYFVKQIWVPAYGNLRTWIIDEVYATKYYVHSGSDKMYYDLRDLYWWPEIKKDIAMYSFHITILAIATESIRNATGYEYFLPSIDRCHSERTIQTLEFMLRACAIDFGGNWDTHIPLVEFSYNNSYHSSMKCAPFKALYRRKCQTPIAWAEVGESITLERCSTFWQEKQAFTEIRRAVQVSRTSQSRSSSIVSTARTRRHSQHVSRVMAAPIISISFDSSEESVGTVPVVSPTGARDLVDYSSSFDSDPSEDSLPPAPELPLVSPFLCSDDSEVNSESVPAEQRPVSSSHDTLAPLSKFPLTPVIAPPGIHRRPTTLIRPSKAIPFGRPYRTHLNGPRKLLTVRKRVRPIPTRILAWRRVSHHSSDRHSSPDSSSSSSPSDHSLSGHTPPDTTDADSSTP</sequence>
<gene>
    <name evidence="13" type="ORF">Tco_0799593</name>
</gene>
<dbReference type="Pfam" id="PF17921">
    <property type="entry name" value="Integrase_H2C2"/>
    <property type="match status" value="1"/>
</dbReference>
<evidence type="ECO:0000256" key="3">
    <source>
        <dbReference type="ARBA" id="ARBA00022722"/>
    </source>
</evidence>
<dbReference type="Gene3D" id="3.30.70.270">
    <property type="match status" value="1"/>
</dbReference>
<keyword evidence="5" id="KW-0378">Hydrolase</keyword>
<dbReference type="Pfam" id="PF17917">
    <property type="entry name" value="RT_RNaseH"/>
    <property type="match status" value="1"/>
</dbReference>
<evidence type="ECO:0000256" key="5">
    <source>
        <dbReference type="ARBA" id="ARBA00022801"/>
    </source>
</evidence>
<dbReference type="Pfam" id="PF00078">
    <property type="entry name" value="RVT_1"/>
    <property type="match status" value="1"/>
</dbReference>
<dbReference type="InterPro" id="IPR043128">
    <property type="entry name" value="Rev_trsase/Diguanyl_cyclase"/>
</dbReference>
<evidence type="ECO:0000256" key="4">
    <source>
        <dbReference type="ARBA" id="ARBA00022759"/>
    </source>
</evidence>
<feature type="domain" description="Reverse transcriptase/retrotransposon-derived protein RNase H-like" evidence="11">
    <location>
        <begin position="164"/>
        <end position="204"/>
    </location>
</feature>
<feature type="region of interest" description="Disordered" evidence="8">
    <location>
        <begin position="688"/>
        <end position="730"/>
    </location>
</feature>
<dbReference type="PANTHER" id="PTHR37984">
    <property type="entry name" value="PROTEIN CBG26694"/>
    <property type="match status" value="1"/>
</dbReference>
<organism evidence="13 14">
    <name type="scientific">Tanacetum coccineum</name>
    <dbReference type="NCBI Taxonomy" id="301880"/>
    <lineage>
        <taxon>Eukaryota</taxon>
        <taxon>Viridiplantae</taxon>
        <taxon>Streptophyta</taxon>
        <taxon>Embryophyta</taxon>
        <taxon>Tracheophyta</taxon>
        <taxon>Spermatophyta</taxon>
        <taxon>Magnoliopsida</taxon>
        <taxon>eudicotyledons</taxon>
        <taxon>Gunneridae</taxon>
        <taxon>Pentapetalae</taxon>
        <taxon>asterids</taxon>
        <taxon>campanulids</taxon>
        <taxon>Asterales</taxon>
        <taxon>Asteraceae</taxon>
        <taxon>Asteroideae</taxon>
        <taxon>Anthemideae</taxon>
        <taxon>Anthemidinae</taxon>
        <taxon>Tanacetum</taxon>
    </lineage>
</organism>